<protein>
    <submittedName>
        <fullName evidence="2">Uncharacterized protein</fullName>
    </submittedName>
</protein>
<organism evidence="2 3">
    <name type="scientific">Schistosoma haematobium</name>
    <name type="common">Blood fluke</name>
    <dbReference type="NCBI Taxonomy" id="6185"/>
    <lineage>
        <taxon>Eukaryota</taxon>
        <taxon>Metazoa</taxon>
        <taxon>Spiralia</taxon>
        <taxon>Lophotrochozoa</taxon>
        <taxon>Platyhelminthes</taxon>
        <taxon>Trematoda</taxon>
        <taxon>Digenea</taxon>
        <taxon>Strigeidida</taxon>
        <taxon>Schistosomatoidea</taxon>
        <taxon>Schistosomatidae</taxon>
        <taxon>Schistosoma</taxon>
    </lineage>
</organism>
<reference evidence="2" key="1">
    <citation type="journal article" date="2012" name="Nat. Genet.">
        <title>Whole-genome sequence of Schistosoma haematobium.</title>
        <authorList>
            <person name="Young N.D."/>
            <person name="Jex A.R."/>
            <person name="Li B."/>
            <person name="Liu S."/>
            <person name="Yang L."/>
            <person name="Xiong Z."/>
            <person name="Li Y."/>
            <person name="Cantacessi C."/>
            <person name="Hall R.S."/>
            <person name="Xu X."/>
            <person name="Chen F."/>
            <person name="Wu X."/>
            <person name="Zerlotini A."/>
            <person name="Oliveira G."/>
            <person name="Hofmann A."/>
            <person name="Zhang G."/>
            <person name="Fang X."/>
            <person name="Kang Y."/>
            <person name="Campbell B.E."/>
            <person name="Loukas A."/>
            <person name="Ranganathan S."/>
            <person name="Rollinson D."/>
            <person name="Rinaldi G."/>
            <person name="Brindley P.J."/>
            <person name="Yang H."/>
            <person name="Wang J."/>
            <person name="Wang J."/>
            <person name="Gasser R.B."/>
        </authorList>
    </citation>
    <scope>NUCLEOTIDE SEQUENCE</scope>
</reference>
<dbReference type="AlphaFoldDB" id="A0A922M0L9"/>
<dbReference type="RefSeq" id="XP_051075572.1">
    <property type="nucleotide sequence ID" value="XM_051218610.1"/>
</dbReference>
<dbReference type="CTD" id="75578090"/>
<sequence length="211" mass="24440">MMRYTFSSGQFILLSLVIAIISTFFDCYEICENRGLATYSKLIFGNDSHEYSHYYYYFQTIRRNQPSPVVDEQFVKLAADEKIPLKFPFKFYGTNVSELKMYSSVNTGSLEMKIENGLGTIYTDLLKSGLPEYEISNEKEFVAVRMIFHRNIDGKSVELKVLNLIHPSGKISVYYENVSEEIRENELESVVNRHFLCQVGGNKCHLYSDLH</sequence>
<comment type="caution">
    <text evidence="2">The sequence shown here is derived from an EMBL/GenBank/DDBJ whole genome shotgun (WGS) entry which is preliminary data.</text>
</comment>
<keyword evidence="3" id="KW-1185">Reference proteome</keyword>
<evidence type="ECO:0000256" key="1">
    <source>
        <dbReference type="SAM" id="SignalP"/>
    </source>
</evidence>
<accession>A0A922M0L9</accession>
<reference evidence="2" key="2">
    <citation type="journal article" date="2019" name="Gigascience">
        <title>High-quality Schistosoma haematobium genome achieved by single-molecule and long-range sequencing.</title>
        <authorList>
            <person name="Stroehlein A.J."/>
            <person name="Korhonen P.K."/>
            <person name="Chong T.M."/>
            <person name="Lim Y.L."/>
            <person name="Chan K.G."/>
            <person name="Webster B."/>
            <person name="Rollinson D."/>
            <person name="Brindley P.J."/>
            <person name="Gasser R.B."/>
            <person name="Young N.D."/>
        </authorList>
    </citation>
    <scope>NUCLEOTIDE SEQUENCE</scope>
</reference>
<name>A0A922M0L9_SCHHA</name>
<evidence type="ECO:0000313" key="2">
    <source>
        <dbReference type="EMBL" id="KAH9596992.1"/>
    </source>
</evidence>
<feature type="chain" id="PRO_5037435496" evidence="1">
    <location>
        <begin position="28"/>
        <end position="211"/>
    </location>
</feature>
<dbReference type="GeneID" id="75578090"/>
<feature type="signal peptide" evidence="1">
    <location>
        <begin position="1"/>
        <end position="27"/>
    </location>
</feature>
<dbReference type="KEGG" id="shx:MS3_00010251"/>
<dbReference type="Proteomes" id="UP000471633">
    <property type="component" value="Unassembled WGS sequence"/>
</dbReference>
<reference evidence="2" key="4">
    <citation type="journal article" date="2022" name="PLoS Pathog.">
        <title>Chromosome-level genome of Schistosoma haematobium underpins genome-wide explorations of molecular variation.</title>
        <authorList>
            <person name="Stroehlein A.J."/>
            <person name="Korhonen P.K."/>
            <person name="Lee V.V."/>
            <person name="Ralph S.A."/>
            <person name="Mentink-Kane M."/>
            <person name="You H."/>
            <person name="McManus D.P."/>
            <person name="Tchuente L.T."/>
            <person name="Stothard J.R."/>
            <person name="Kaur P."/>
            <person name="Dudchenko O."/>
            <person name="Aiden E.L."/>
            <person name="Yang B."/>
            <person name="Yang H."/>
            <person name="Emery A.M."/>
            <person name="Webster B.L."/>
            <person name="Brindley P.J."/>
            <person name="Rollinson D."/>
            <person name="Chang B.C.H."/>
            <person name="Gasser R.B."/>
            <person name="Young N.D."/>
        </authorList>
    </citation>
    <scope>NUCLEOTIDE SEQUENCE</scope>
</reference>
<gene>
    <name evidence="2" type="ORF">MS3_00010251</name>
</gene>
<dbReference type="EMBL" id="AMPZ03000001">
    <property type="protein sequence ID" value="KAH9596992.1"/>
    <property type="molecule type" value="Genomic_DNA"/>
</dbReference>
<keyword evidence="1" id="KW-0732">Signal</keyword>
<evidence type="ECO:0000313" key="3">
    <source>
        <dbReference type="Proteomes" id="UP000471633"/>
    </source>
</evidence>
<proteinExistence type="predicted"/>
<reference evidence="2" key="3">
    <citation type="submission" date="2021-06" db="EMBL/GenBank/DDBJ databases">
        <title>Chromosome-level genome assembly for S. haematobium.</title>
        <authorList>
            <person name="Stroehlein A.J."/>
        </authorList>
    </citation>
    <scope>NUCLEOTIDE SEQUENCE</scope>
</reference>